<dbReference type="Pfam" id="PF01558">
    <property type="entry name" value="POR"/>
    <property type="match status" value="1"/>
</dbReference>
<dbReference type="InterPro" id="IPR019752">
    <property type="entry name" value="Pyrv/ketoisovalerate_OxRed_cat"/>
</dbReference>
<dbReference type="GO" id="GO:0050660">
    <property type="term" value="F:flavin adenine dinucleotide binding"/>
    <property type="evidence" value="ECO:0007669"/>
    <property type="project" value="TreeGrafter"/>
</dbReference>
<dbReference type="PANTHER" id="PTHR19384">
    <property type="entry name" value="NITRIC OXIDE SYNTHASE-RELATED"/>
    <property type="match status" value="1"/>
</dbReference>
<dbReference type="EMBL" id="SWFS01000340">
    <property type="protein sequence ID" value="KAA8909424.1"/>
    <property type="molecule type" value="Genomic_DNA"/>
</dbReference>
<dbReference type="InterPro" id="IPR017938">
    <property type="entry name" value="Riboflavin_synthase-like_b-brl"/>
</dbReference>
<dbReference type="PANTHER" id="PTHR19384:SF109">
    <property type="entry name" value="SULFITE REDUCTASE [NADPH] FLAVOPROTEIN COMPONENT"/>
    <property type="match status" value="1"/>
</dbReference>
<dbReference type="Proteomes" id="UP000761534">
    <property type="component" value="Unassembled WGS sequence"/>
</dbReference>
<evidence type="ECO:0000256" key="6">
    <source>
        <dbReference type="ARBA" id="ARBA00022485"/>
    </source>
</evidence>
<evidence type="ECO:0000256" key="16">
    <source>
        <dbReference type="ARBA" id="ARBA00052219"/>
    </source>
</evidence>
<comment type="caution">
    <text evidence="19">The sequence shown here is derived from an EMBL/GenBank/DDBJ whole genome shotgun (WGS) entry which is preliminary data.</text>
</comment>
<dbReference type="SUPFAM" id="SSF52343">
    <property type="entry name" value="Ferredoxin reductase-like, C-terminal NADP-linked domain"/>
    <property type="match status" value="1"/>
</dbReference>
<dbReference type="InterPro" id="IPR003097">
    <property type="entry name" value="CysJ-like_FAD-binding"/>
</dbReference>
<evidence type="ECO:0000256" key="2">
    <source>
        <dbReference type="ARBA" id="ARBA00001974"/>
    </source>
</evidence>
<dbReference type="GO" id="GO:0051539">
    <property type="term" value="F:4 iron, 4 sulfur cluster binding"/>
    <property type="evidence" value="ECO:0007669"/>
    <property type="project" value="UniProtKB-KW"/>
</dbReference>
<comment type="pathway">
    <text evidence="3">Sulfur metabolism; hydrogen sulfide biosynthesis; hydrogen sulfide from sulfite (NADPH route): step 1/1.</text>
</comment>
<dbReference type="EC" id="1.8.1.2" evidence="4"/>
<keyword evidence="6" id="KW-0004">4Fe-4S</keyword>
<comment type="cofactor">
    <cofactor evidence="1">
        <name>FMN</name>
        <dbReference type="ChEBI" id="CHEBI:58210"/>
    </cofactor>
</comment>
<evidence type="ECO:0000259" key="18">
    <source>
        <dbReference type="PROSITE" id="PS51384"/>
    </source>
</evidence>
<keyword evidence="14" id="KW-0408">Iron</keyword>
<sequence length="1059" mass="117272">MPPVATERSRSPQERVRVDNSTNLADFPFGGSSDLNSVAGSLYGTAQLLVQQTAYAISGSVFSYSPEGFNLDTSVAEWKLAEQKNGLGRVPRVNQLETRAGAGSVLLGYIYNQQVKESQPSPQSVLASTGSLDFMQPVLAQYSVKPSASFPLALNIAAVDYVSGKLVTDYVRPMTVAKDLGLGLVSSTSLKDAQHMTLLSTILSSVIPTLHVYDGKSGVRESAKVDDVSNATFLAGKYNQVTNDLGQFLESRHSLNEKVLGLIKRFNTLLNTSYTPFEYVGSETAETVVVSFGSQESVLASEVAKKLKTENVGALNVRVYSPFLEEEFLKCLPETVKKVIVLGQTTGDDDSHSSLYTDVLTAFYLNHSDSIPEIVDYKFPREKVWLESEFYDIFGKPVVAKEADVSEYVFWDLDNSTSKHAPGALSHTLSLDSQTVKFASTYENQKLGGVIESQVRVSKYETSTPLSIEQADVLFVNDAKILSEVDILARAKPSAKVVIASTPSIDEIEKVTGDHFKKNAVQKGIELFAVDYEAIGENPETQGRTQSMVQQIAFWKTAYPSFTMDQLTSKMVLTNGNDTELVAATIANLAEKVFEVGYKKIEIPKEWAEVSPEDIPQLDAYVRADSFLPNDHSDLVEEEYSSQGETITEVTKKIAFREAYGASQELRPDLPVKNFVSKVKVNQRVTPEEYDRHIFHFELDITGTGLTYAIGEALGVHAPNNEQQVLEFIEWYGLNPDEVVSVPSVVSEGSLETKTLLQALRDNIDIFGKPPKKFYENLAPFAQDSKQREHLEKLASPAGAEELKKRAEEDFCTFADLFEEFTSARPSAAELVQLVAPLKRREYSIASSQKVHPNAVHLLIVVVDWVDSKGRKRYGQCSKYLSDLSPGSEVIVSVKPSVMKLPQNPATPIIMSGLGTGLAPFKAFLEEKMWQKQQGHEIGDVYLFLGARHQRQEYLYGELFEAYKNAGILTYIGAAFSRDQPQKIYIQDRIREAKIPLVDAFVKQQGSFYLCGPTWPVADVSSALCDIVAHEAASRGETIEQSRTIETLKEQERYILEVY</sequence>
<dbReference type="FunFam" id="1.20.990.10:FF:000010">
    <property type="entry name" value="Sulfite reductase [NADPH] flavoprotein component"/>
    <property type="match status" value="1"/>
</dbReference>
<dbReference type="OrthoDB" id="1856718at2759"/>
<evidence type="ECO:0000256" key="13">
    <source>
        <dbReference type="ARBA" id="ARBA00023002"/>
    </source>
</evidence>
<dbReference type="Gene3D" id="3.40.920.10">
    <property type="entry name" value="Pyruvate-ferredoxin oxidoreductase, PFOR, domain III"/>
    <property type="match status" value="1"/>
</dbReference>
<dbReference type="CDD" id="cd06207">
    <property type="entry name" value="CyPoR_like"/>
    <property type="match status" value="1"/>
</dbReference>
<dbReference type="InterPro" id="IPR001709">
    <property type="entry name" value="Flavoprot_Pyr_Nucl_cyt_Rdtase"/>
</dbReference>
<keyword evidence="15" id="KW-0411">Iron-sulfur</keyword>
<evidence type="ECO:0000313" key="19">
    <source>
        <dbReference type="EMBL" id="KAA8909424.1"/>
    </source>
</evidence>
<evidence type="ECO:0000256" key="12">
    <source>
        <dbReference type="ARBA" id="ARBA00022982"/>
    </source>
</evidence>
<evidence type="ECO:0000256" key="9">
    <source>
        <dbReference type="ARBA" id="ARBA00022723"/>
    </source>
</evidence>
<keyword evidence="5" id="KW-0813">Transport</keyword>
<dbReference type="SUPFAM" id="SSF53323">
    <property type="entry name" value="Pyruvate-ferredoxin oxidoreductase, PFOR, domain III"/>
    <property type="match status" value="1"/>
</dbReference>
<evidence type="ECO:0000256" key="4">
    <source>
        <dbReference type="ARBA" id="ARBA00012604"/>
    </source>
</evidence>
<evidence type="ECO:0000256" key="15">
    <source>
        <dbReference type="ARBA" id="ARBA00023014"/>
    </source>
</evidence>
<gene>
    <name evidence="19" type="ORF">TRICI_004491</name>
</gene>
<dbReference type="InterPro" id="IPR039261">
    <property type="entry name" value="FNR_nucleotide-bd"/>
</dbReference>
<name>A0A642V045_9ASCO</name>
<dbReference type="InterPro" id="IPR009014">
    <property type="entry name" value="Transketo_C/PFOR_II"/>
</dbReference>
<evidence type="ECO:0000313" key="20">
    <source>
        <dbReference type="Proteomes" id="UP000761534"/>
    </source>
</evidence>
<dbReference type="Pfam" id="PF00175">
    <property type="entry name" value="NAD_binding_1"/>
    <property type="match status" value="1"/>
</dbReference>
<comment type="catalytic activity">
    <reaction evidence="16">
        <text>hydrogen sulfide + 3 NADP(+) + 3 H2O = sulfite + 3 NADPH + 4 H(+)</text>
        <dbReference type="Rhea" id="RHEA:13801"/>
        <dbReference type="ChEBI" id="CHEBI:15377"/>
        <dbReference type="ChEBI" id="CHEBI:15378"/>
        <dbReference type="ChEBI" id="CHEBI:17359"/>
        <dbReference type="ChEBI" id="CHEBI:29919"/>
        <dbReference type="ChEBI" id="CHEBI:57783"/>
        <dbReference type="ChEBI" id="CHEBI:58349"/>
        <dbReference type="EC" id="1.8.1.2"/>
    </reaction>
</comment>
<evidence type="ECO:0000256" key="14">
    <source>
        <dbReference type="ARBA" id="ARBA00023004"/>
    </source>
</evidence>
<dbReference type="PROSITE" id="PS51384">
    <property type="entry name" value="FAD_FR"/>
    <property type="match status" value="1"/>
</dbReference>
<dbReference type="AlphaFoldDB" id="A0A642V045"/>
<dbReference type="InterPro" id="IPR023173">
    <property type="entry name" value="NADPH_Cyt_P450_Rdtase_alpha"/>
</dbReference>
<evidence type="ECO:0000256" key="3">
    <source>
        <dbReference type="ARBA" id="ARBA00004774"/>
    </source>
</evidence>
<reference evidence="19" key="1">
    <citation type="journal article" date="2019" name="G3 (Bethesda)">
        <title>Genome Assemblies of Two Rare Opportunistic Yeast Pathogens: Diutina rugosa (syn. Candida rugosa) and Trichomonascus ciferrii (syn. Candida ciferrii).</title>
        <authorList>
            <person name="Mixao V."/>
            <person name="Saus E."/>
            <person name="Hansen A.P."/>
            <person name="Lass-Florl C."/>
            <person name="Gabaldon T."/>
        </authorList>
    </citation>
    <scope>NUCLEOTIDE SEQUENCE</scope>
    <source>
        <strain evidence="19">CBS 4856</strain>
    </source>
</reference>
<dbReference type="Gene3D" id="3.40.50.80">
    <property type="entry name" value="Nucleotide-binding domain of ferredoxin-NADP reductase (FNR) module"/>
    <property type="match status" value="1"/>
</dbReference>
<dbReference type="InterPro" id="IPR001433">
    <property type="entry name" value="OxRdtase_FAD/NAD-bd"/>
</dbReference>
<keyword evidence="13" id="KW-0560">Oxidoreductase</keyword>
<dbReference type="GO" id="GO:0010181">
    <property type="term" value="F:FMN binding"/>
    <property type="evidence" value="ECO:0007669"/>
    <property type="project" value="TreeGrafter"/>
</dbReference>
<evidence type="ECO:0000256" key="11">
    <source>
        <dbReference type="ARBA" id="ARBA00022857"/>
    </source>
</evidence>
<dbReference type="SUPFAM" id="SSF52922">
    <property type="entry name" value="TK C-terminal domain-like"/>
    <property type="match status" value="1"/>
</dbReference>
<dbReference type="Gene3D" id="1.20.990.10">
    <property type="entry name" value="NADPH-cytochrome p450 Reductase, Chain A, domain 3"/>
    <property type="match status" value="1"/>
</dbReference>
<comment type="cofactor">
    <cofactor evidence="2">
        <name>FAD</name>
        <dbReference type="ChEBI" id="CHEBI:57692"/>
    </cofactor>
</comment>
<dbReference type="SUPFAM" id="SSF63380">
    <property type="entry name" value="Riboflavin synthase domain-like"/>
    <property type="match status" value="1"/>
</dbReference>
<evidence type="ECO:0000256" key="17">
    <source>
        <dbReference type="ARBA" id="ARBA00059320"/>
    </source>
</evidence>
<organism evidence="19 20">
    <name type="scientific">Trichomonascus ciferrii</name>
    <dbReference type="NCBI Taxonomy" id="44093"/>
    <lineage>
        <taxon>Eukaryota</taxon>
        <taxon>Fungi</taxon>
        <taxon>Dikarya</taxon>
        <taxon>Ascomycota</taxon>
        <taxon>Saccharomycotina</taxon>
        <taxon>Dipodascomycetes</taxon>
        <taxon>Dipodascales</taxon>
        <taxon>Trichomonascaceae</taxon>
        <taxon>Trichomonascus</taxon>
        <taxon>Trichomonascus ciferrii complex</taxon>
    </lineage>
</organism>
<dbReference type="VEuPathDB" id="FungiDB:TRICI_004491"/>
<keyword evidence="20" id="KW-1185">Reference proteome</keyword>
<keyword evidence="11" id="KW-0521">NADP</keyword>
<dbReference type="Gene3D" id="3.40.50.920">
    <property type="match status" value="1"/>
</dbReference>
<dbReference type="Gene3D" id="3.40.50.970">
    <property type="match status" value="1"/>
</dbReference>
<dbReference type="GO" id="GO:0046872">
    <property type="term" value="F:metal ion binding"/>
    <property type="evidence" value="ECO:0007669"/>
    <property type="project" value="UniProtKB-KW"/>
</dbReference>
<keyword evidence="7" id="KW-0285">Flavoprotein</keyword>
<comment type="function">
    <text evidence="17">This enzyme catalyzes the 6-electron reduction of sulfite to sulfide. This is one of several activities required for the biosynthesis of L-cysteine from sulfate.</text>
</comment>
<keyword evidence="8" id="KW-0288">FMN</keyword>
<dbReference type="InterPro" id="IPR002869">
    <property type="entry name" value="Pyrv_flavodox_OxRed_cen"/>
</dbReference>
<keyword evidence="12" id="KW-0249">Electron transport</keyword>
<evidence type="ECO:0000256" key="10">
    <source>
        <dbReference type="ARBA" id="ARBA00022827"/>
    </source>
</evidence>
<dbReference type="Gene3D" id="2.40.30.10">
    <property type="entry name" value="Translation factors"/>
    <property type="match status" value="1"/>
</dbReference>
<evidence type="ECO:0000256" key="5">
    <source>
        <dbReference type="ARBA" id="ARBA00022448"/>
    </source>
</evidence>
<dbReference type="GO" id="GO:0016903">
    <property type="term" value="F:oxidoreductase activity, acting on the aldehyde or oxo group of donors"/>
    <property type="evidence" value="ECO:0007669"/>
    <property type="project" value="InterPro"/>
</dbReference>
<dbReference type="PRINTS" id="PR00371">
    <property type="entry name" value="FPNCR"/>
</dbReference>
<dbReference type="InterPro" id="IPR017927">
    <property type="entry name" value="FAD-bd_FR_type"/>
</dbReference>
<evidence type="ECO:0000256" key="7">
    <source>
        <dbReference type="ARBA" id="ARBA00022630"/>
    </source>
</evidence>
<feature type="domain" description="FAD-binding FR-type" evidence="18">
    <location>
        <begin position="672"/>
        <end position="903"/>
    </location>
</feature>
<proteinExistence type="predicted"/>
<evidence type="ECO:0000256" key="1">
    <source>
        <dbReference type="ARBA" id="ARBA00001917"/>
    </source>
</evidence>
<dbReference type="FunFam" id="3.40.50.920:FF:000007">
    <property type="entry name" value="Pyruvate:ferredoxin (Flavodoxin) oxidoreductase"/>
    <property type="match status" value="1"/>
</dbReference>
<dbReference type="GO" id="GO:0004783">
    <property type="term" value="F:sulfite reductase (NADPH) activity"/>
    <property type="evidence" value="ECO:0007669"/>
    <property type="project" value="UniProtKB-EC"/>
</dbReference>
<evidence type="ECO:0000256" key="8">
    <source>
        <dbReference type="ARBA" id="ARBA00022643"/>
    </source>
</evidence>
<keyword evidence="10" id="KW-0274">FAD</keyword>
<dbReference type="GO" id="GO:0005829">
    <property type="term" value="C:cytosol"/>
    <property type="evidence" value="ECO:0007669"/>
    <property type="project" value="TreeGrafter"/>
</dbReference>
<protein>
    <recommendedName>
        <fullName evidence="4">assimilatory sulfite reductase (NADPH)</fullName>
        <ecNumber evidence="4">1.8.1.2</ecNumber>
    </recommendedName>
</protein>
<dbReference type="Pfam" id="PF00667">
    <property type="entry name" value="FAD_binding_1"/>
    <property type="match status" value="1"/>
</dbReference>
<accession>A0A642V045</accession>
<keyword evidence="9" id="KW-0479">Metal-binding</keyword>